<sequence length="109" mass="12344">MNSVRGLISGAAQRRLFSAEAPKKLSEKLTLKQRLSRHSTELMNILLSMMTLTFAFRVMRQKGELDDYKANAEKRIAHLEELAADKLKEEAENMKKPSQVAPVKGNVFL</sequence>
<dbReference type="EMBL" id="HBIB01028006">
    <property type="protein sequence ID" value="CAE0255956.1"/>
    <property type="molecule type" value="Transcribed_RNA"/>
</dbReference>
<name>A0A7S3DFF1_9EUKA</name>
<accession>A0A7S3DFF1</accession>
<proteinExistence type="predicted"/>
<dbReference type="AlphaFoldDB" id="A0A7S3DFF1"/>
<evidence type="ECO:0000313" key="1">
    <source>
        <dbReference type="EMBL" id="CAE0255956.1"/>
    </source>
</evidence>
<reference evidence="1" key="1">
    <citation type="submission" date="2021-01" db="EMBL/GenBank/DDBJ databases">
        <authorList>
            <person name="Corre E."/>
            <person name="Pelletier E."/>
            <person name="Niang G."/>
            <person name="Scheremetjew M."/>
            <person name="Finn R."/>
            <person name="Kale V."/>
            <person name="Holt S."/>
            <person name="Cochrane G."/>
            <person name="Meng A."/>
            <person name="Brown T."/>
            <person name="Cohen L."/>
        </authorList>
    </citation>
    <scope>NUCLEOTIDE SEQUENCE</scope>
    <source>
        <strain evidence="1">NIES-2562</strain>
    </source>
</reference>
<protein>
    <submittedName>
        <fullName evidence="1">Uncharacterized protein</fullName>
    </submittedName>
</protein>
<organism evidence="1">
    <name type="scientific">Palpitomonas bilix</name>
    <dbReference type="NCBI Taxonomy" id="652834"/>
    <lineage>
        <taxon>Eukaryota</taxon>
        <taxon>Eukaryota incertae sedis</taxon>
    </lineage>
</organism>
<gene>
    <name evidence="1" type="ORF">PBIL07802_LOCUS18210</name>
</gene>